<dbReference type="PROSITE" id="PS51118">
    <property type="entry name" value="HTH_HXLR"/>
    <property type="match status" value="1"/>
</dbReference>
<dbReference type="EMBL" id="FMHU01000002">
    <property type="protein sequence ID" value="SCL26498.1"/>
    <property type="molecule type" value="Genomic_DNA"/>
</dbReference>
<dbReference type="GO" id="GO:0003677">
    <property type="term" value="F:DNA binding"/>
    <property type="evidence" value="ECO:0007669"/>
    <property type="project" value="UniProtKB-KW"/>
</dbReference>
<evidence type="ECO:0000256" key="2">
    <source>
        <dbReference type="ARBA" id="ARBA00023125"/>
    </source>
</evidence>
<keyword evidence="3" id="KW-0804">Transcription</keyword>
<keyword evidence="1" id="KW-0805">Transcription regulation</keyword>
<evidence type="ECO:0000256" key="4">
    <source>
        <dbReference type="SAM" id="MobiDB-lite"/>
    </source>
</evidence>
<dbReference type="RefSeq" id="WP_091461432.1">
    <property type="nucleotide sequence ID" value="NZ_FMHU01000002.1"/>
</dbReference>
<feature type="domain" description="HTH hxlR-type" evidence="5">
    <location>
        <begin position="11"/>
        <end position="108"/>
    </location>
</feature>
<keyword evidence="2 6" id="KW-0238">DNA-binding</keyword>
<dbReference type="Gene3D" id="1.10.10.10">
    <property type="entry name" value="Winged helix-like DNA-binding domain superfamily/Winged helix DNA-binding domain"/>
    <property type="match status" value="1"/>
</dbReference>
<feature type="region of interest" description="Disordered" evidence="4">
    <location>
        <begin position="136"/>
        <end position="174"/>
    </location>
</feature>
<protein>
    <submittedName>
        <fullName evidence="6">DNA-binding transcriptional regulator, HxlR family</fullName>
    </submittedName>
</protein>
<name>A0A1C6SAM8_9ACTN</name>
<dbReference type="Proteomes" id="UP000198906">
    <property type="component" value="Unassembled WGS sequence"/>
</dbReference>
<sequence>MQYRLSSVQACSLARALDVIGERWTLLIVRNALLGVTRFDGFLRSLGISRNILTDRLNTLVGAGVLDRVPYQDRPVRHEYHLTDRGRELVPVVLAVTQWGDRHLAGPQKPARLVEHEGCGGPVQATVLCADCDRPLAPTEVSSDASPRHAARHPQEQEAGPDTRDRRRSPAGAR</sequence>
<feature type="compositionally biased region" description="Basic and acidic residues" evidence="4">
    <location>
        <begin position="153"/>
        <end position="165"/>
    </location>
</feature>
<accession>A0A1C6SAM8</accession>
<dbReference type="STRING" id="47866.GA0074694_4538"/>
<dbReference type="Pfam" id="PF01638">
    <property type="entry name" value="HxlR"/>
    <property type="match status" value="1"/>
</dbReference>
<dbReference type="PANTHER" id="PTHR33204:SF18">
    <property type="entry name" value="TRANSCRIPTIONAL REGULATORY PROTEIN"/>
    <property type="match status" value="1"/>
</dbReference>
<evidence type="ECO:0000256" key="1">
    <source>
        <dbReference type="ARBA" id="ARBA00023015"/>
    </source>
</evidence>
<dbReference type="PANTHER" id="PTHR33204">
    <property type="entry name" value="TRANSCRIPTIONAL REGULATOR, MARR FAMILY"/>
    <property type="match status" value="1"/>
</dbReference>
<dbReference type="InterPro" id="IPR036390">
    <property type="entry name" value="WH_DNA-bd_sf"/>
</dbReference>
<gene>
    <name evidence="6" type="ORF">GA0074694_4538</name>
</gene>
<proteinExistence type="predicted"/>
<dbReference type="InterPro" id="IPR036388">
    <property type="entry name" value="WH-like_DNA-bd_sf"/>
</dbReference>
<dbReference type="InterPro" id="IPR002577">
    <property type="entry name" value="HTH_HxlR"/>
</dbReference>
<evidence type="ECO:0000313" key="7">
    <source>
        <dbReference type="Proteomes" id="UP000198906"/>
    </source>
</evidence>
<organism evidence="6 7">
    <name type="scientific">Micromonospora inyonensis</name>
    <dbReference type="NCBI Taxonomy" id="47866"/>
    <lineage>
        <taxon>Bacteria</taxon>
        <taxon>Bacillati</taxon>
        <taxon>Actinomycetota</taxon>
        <taxon>Actinomycetes</taxon>
        <taxon>Micromonosporales</taxon>
        <taxon>Micromonosporaceae</taxon>
        <taxon>Micromonospora</taxon>
    </lineage>
</organism>
<evidence type="ECO:0000256" key="3">
    <source>
        <dbReference type="ARBA" id="ARBA00023163"/>
    </source>
</evidence>
<evidence type="ECO:0000313" key="6">
    <source>
        <dbReference type="EMBL" id="SCL26498.1"/>
    </source>
</evidence>
<dbReference type="AlphaFoldDB" id="A0A1C6SAM8"/>
<reference evidence="7" key="1">
    <citation type="submission" date="2016-06" db="EMBL/GenBank/DDBJ databases">
        <authorList>
            <person name="Varghese N."/>
        </authorList>
    </citation>
    <scope>NUCLEOTIDE SEQUENCE [LARGE SCALE GENOMIC DNA]</scope>
    <source>
        <strain evidence="7">DSM 46123</strain>
    </source>
</reference>
<keyword evidence="7" id="KW-1185">Reference proteome</keyword>
<dbReference type="SUPFAM" id="SSF46785">
    <property type="entry name" value="Winged helix' DNA-binding domain"/>
    <property type="match status" value="1"/>
</dbReference>
<evidence type="ECO:0000259" key="5">
    <source>
        <dbReference type="PROSITE" id="PS51118"/>
    </source>
</evidence>